<keyword evidence="2" id="KW-0255">Endonuclease</keyword>
<dbReference type="InterPro" id="IPR002711">
    <property type="entry name" value="HNH"/>
</dbReference>
<organism evidence="2 3">
    <name type="scientific">Treponema bryantii</name>
    <dbReference type="NCBI Taxonomy" id="163"/>
    <lineage>
        <taxon>Bacteria</taxon>
        <taxon>Pseudomonadati</taxon>
        <taxon>Spirochaetota</taxon>
        <taxon>Spirochaetia</taxon>
        <taxon>Spirochaetales</taxon>
        <taxon>Treponemataceae</taxon>
        <taxon>Treponema</taxon>
    </lineage>
</organism>
<dbReference type="GO" id="GO:0008270">
    <property type="term" value="F:zinc ion binding"/>
    <property type="evidence" value="ECO:0007669"/>
    <property type="project" value="InterPro"/>
</dbReference>
<reference evidence="2 3" key="1">
    <citation type="submission" date="2016-10" db="EMBL/GenBank/DDBJ databases">
        <authorList>
            <person name="de Groot N.N."/>
        </authorList>
    </citation>
    <scope>NUCLEOTIDE SEQUENCE [LARGE SCALE GENOMIC DNA]</scope>
    <source>
        <strain evidence="2 3">B25</strain>
    </source>
</reference>
<dbReference type="GO" id="GO:0004519">
    <property type="term" value="F:endonuclease activity"/>
    <property type="evidence" value="ECO:0007669"/>
    <property type="project" value="UniProtKB-KW"/>
</dbReference>
<evidence type="ECO:0000313" key="2">
    <source>
        <dbReference type="EMBL" id="SEQ76101.1"/>
    </source>
</evidence>
<dbReference type="SMART" id="SM00507">
    <property type="entry name" value="HNHc"/>
    <property type="match status" value="1"/>
</dbReference>
<feature type="domain" description="HNH nuclease" evidence="1">
    <location>
        <begin position="220"/>
        <end position="273"/>
    </location>
</feature>
<keyword evidence="2" id="KW-0540">Nuclease</keyword>
<evidence type="ECO:0000259" key="1">
    <source>
        <dbReference type="SMART" id="SM00507"/>
    </source>
</evidence>
<keyword evidence="2" id="KW-0378">Hydrolase</keyword>
<dbReference type="Proteomes" id="UP000182360">
    <property type="component" value="Unassembled WGS sequence"/>
</dbReference>
<name>A0A1H9IMY4_9SPIR</name>
<dbReference type="InterPro" id="IPR052892">
    <property type="entry name" value="NA-targeting_endonuclease"/>
</dbReference>
<dbReference type="PANTHER" id="PTHR33877">
    <property type="entry name" value="SLL1193 PROTEIN"/>
    <property type="match status" value="1"/>
</dbReference>
<sequence>MAAGWNKTSGTLREGPINEDTFWMLFNYVFSDSSAKRTTYKFGLVKSILDNLFNSEEEDSSLFISYDNLFGKFAENYWNLITKYHLKQMLPDGKSEYSKIEQIFIALIQEESSFANLPFISIPEKKRSSVIKQVSNDCRRNVIGALHRDFQNCLYAFDLKGDGIFLNPYAFNFMLKYKIEIEKLNYYAWAKFLEKINDESVVTKLLEKLELATPQRDDLSVFRQVLYNEFEQYNCFYCGRKLYEIHVDHFIPWSFIKEDKLWNFVLACPACNMRKNNKIPRMEYVKLIQNRNDDLRKFNSTFVQHQFKTYKPNLISDMWRYAQSGGFVLL</sequence>
<dbReference type="OrthoDB" id="489287at2"/>
<dbReference type="AlphaFoldDB" id="A0A1H9IMY4"/>
<dbReference type="RefSeq" id="WP_074644992.1">
    <property type="nucleotide sequence ID" value="NZ_FOFU01000010.1"/>
</dbReference>
<gene>
    <name evidence="2" type="ORF">SAMN04487977_11043</name>
</gene>
<dbReference type="EMBL" id="FOFU01000010">
    <property type="protein sequence ID" value="SEQ76101.1"/>
    <property type="molecule type" value="Genomic_DNA"/>
</dbReference>
<keyword evidence="3" id="KW-1185">Reference proteome</keyword>
<dbReference type="Pfam" id="PF01844">
    <property type="entry name" value="HNH"/>
    <property type="match status" value="1"/>
</dbReference>
<accession>A0A1H9IMY4</accession>
<dbReference type="InterPro" id="IPR003615">
    <property type="entry name" value="HNH_nuc"/>
</dbReference>
<proteinExistence type="predicted"/>
<dbReference type="CDD" id="cd00085">
    <property type="entry name" value="HNHc"/>
    <property type="match status" value="1"/>
</dbReference>
<protein>
    <submittedName>
        <fullName evidence="2">HNH endonuclease</fullName>
    </submittedName>
</protein>
<evidence type="ECO:0000313" key="3">
    <source>
        <dbReference type="Proteomes" id="UP000182360"/>
    </source>
</evidence>
<dbReference type="PANTHER" id="PTHR33877:SF2">
    <property type="entry name" value="OS07G0170200 PROTEIN"/>
    <property type="match status" value="1"/>
</dbReference>
<dbReference type="GO" id="GO:0003676">
    <property type="term" value="F:nucleic acid binding"/>
    <property type="evidence" value="ECO:0007669"/>
    <property type="project" value="InterPro"/>
</dbReference>
<dbReference type="Gene3D" id="1.10.30.50">
    <property type="match status" value="1"/>
</dbReference>